<feature type="compositionally biased region" description="Basic and acidic residues" evidence="2">
    <location>
        <begin position="262"/>
        <end position="278"/>
    </location>
</feature>
<feature type="coiled-coil region" evidence="1">
    <location>
        <begin position="108"/>
        <end position="142"/>
    </location>
</feature>
<evidence type="ECO:0000256" key="1">
    <source>
        <dbReference type="SAM" id="Coils"/>
    </source>
</evidence>
<dbReference type="Gene3D" id="2.40.50.100">
    <property type="match status" value="1"/>
</dbReference>
<dbReference type="EMBL" id="VNJK01000001">
    <property type="protein sequence ID" value="TVX93216.1"/>
    <property type="molecule type" value="Genomic_DNA"/>
</dbReference>
<accession>A0A559J011</accession>
<keyword evidence="3" id="KW-1133">Transmembrane helix</keyword>
<protein>
    <submittedName>
        <fullName evidence="4">Biotin/lipoyl-binding protein</fullName>
    </submittedName>
</protein>
<feature type="region of interest" description="Disordered" evidence="2">
    <location>
        <begin position="262"/>
        <end position="281"/>
    </location>
</feature>
<evidence type="ECO:0000256" key="2">
    <source>
        <dbReference type="SAM" id="MobiDB-lite"/>
    </source>
</evidence>
<dbReference type="PANTHER" id="PTHR30469">
    <property type="entry name" value="MULTIDRUG RESISTANCE PROTEIN MDTA"/>
    <property type="match status" value="1"/>
</dbReference>
<proteinExistence type="predicted"/>
<comment type="caution">
    <text evidence="4">The sequence shown here is derived from an EMBL/GenBank/DDBJ whole genome shotgun (WGS) entry which is preliminary data.</text>
</comment>
<sequence length="393" mass="44136">MLQVGVQVEREGSDRKRKRLIQVSFLLFIVILLFFTIFSNTIESIRLPKVITEKPSMGAVEHKFESVGVLRPVSETKLVSSGEWKVEAILVKEGARVKKGQTLITYDSSSVEREVKNDEAELEKLQIELKNMQEHFKGIAREDDVMAIRKAESDMDMHKLTIGIRERNIQEKRKDVADKKAIVAPFDGLVSKINVVEGMASSGAPDVIMTDSRLGYEFEMVVDAALVSSLALTVNSQIEVESPSLGDQPTRLIKGTITRIAHSEPRKEGVNPESDRSTGRSTIPQKTIFVKLVDPSLKGGEQVSVTLTKRSNEKGMLVLDKAIHQDRKGKYVYKVEEQRGALGNVFVARKVDIEYMETSHVETMIRSNEISEEDRIILESSEPIQDNSRVRLE</sequence>
<dbReference type="GO" id="GO:0015562">
    <property type="term" value="F:efflux transmembrane transporter activity"/>
    <property type="evidence" value="ECO:0007669"/>
    <property type="project" value="TreeGrafter"/>
</dbReference>
<keyword evidence="1" id="KW-0175">Coiled coil</keyword>
<gene>
    <name evidence="4" type="ORF">FPZ44_09200</name>
</gene>
<evidence type="ECO:0000256" key="3">
    <source>
        <dbReference type="SAM" id="Phobius"/>
    </source>
</evidence>
<evidence type="ECO:0000313" key="4">
    <source>
        <dbReference type="EMBL" id="TVX93216.1"/>
    </source>
</evidence>
<dbReference type="AlphaFoldDB" id="A0A559J011"/>
<evidence type="ECO:0000313" key="5">
    <source>
        <dbReference type="Proteomes" id="UP000318102"/>
    </source>
</evidence>
<reference evidence="4 5" key="1">
    <citation type="submission" date="2019-07" db="EMBL/GenBank/DDBJ databases">
        <authorList>
            <person name="Kim J."/>
        </authorList>
    </citation>
    <scope>NUCLEOTIDE SEQUENCE [LARGE SCALE GENOMIC DNA]</scope>
    <source>
        <strain evidence="4 5">N4</strain>
    </source>
</reference>
<name>A0A559J011_9BACL</name>
<dbReference type="Gene3D" id="2.40.420.20">
    <property type="match status" value="1"/>
</dbReference>
<dbReference type="RefSeq" id="WP_144989480.1">
    <property type="nucleotide sequence ID" value="NZ_VNJK01000001.1"/>
</dbReference>
<dbReference type="Proteomes" id="UP000318102">
    <property type="component" value="Unassembled WGS sequence"/>
</dbReference>
<dbReference type="SUPFAM" id="SSF111369">
    <property type="entry name" value="HlyD-like secretion proteins"/>
    <property type="match status" value="1"/>
</dbReference>
<keyword evidence="5" id="KW-1185">Reference proteome</keyword>
<keyword evidence="3" id="KW-0472">Membrane</keyword>
<keyword evidence="3" id="KW-0812">Transmembrane</keyword>
<dbReference type="OrthoDB" id="2547524at2"/>
<feature type="transmembrane region" description="Helical" evidence="3">
    <location>
        <begin position="20"/>
        <end position="38"/>
    </location>
</feature>
<dbReference type="Gene3D" id="1.10.287.470">
    <property type="entry name" value="Helix hairpin bin"/>
    <property type="match status" value="1"/>
</dbReference>
<organism evidence="4 5">
    <name type="scientific">Paenibacillus agilis</name>
    <dbReference type="NCBI Taxonomy" id="3020863"/>
    <lineage>
        <taxon>Bacteria</taxon>
        <taxon>Bacillati</taxon>
        <taxon>Bacillota</taxon>
        <taxon>Bacilli</taxon>
        <taxon>Bacillales</taxon>
        <taxon>Paenibacillaceae</taxon>
        <taxon>Paenibacillus</taxon>
    </lineage>
</organism>
<dbReference type="GO" id="GO:1990281">
    <property type="term" value="C:efflux pump complex"/>
    <property type="evidence" value="ECO:0007669"/>
    <property type="project" value="TreeGrafter"/>
</dbReference>